<keyword evidence="4" id="KW-0520">NAD</keyword>
<reference evidence="5" key="2">
    <citation type="submission" date="2022-04" db="EMBL/GenBank/DDBJ databases">
        <title>Complete Genome Sequence of Flavobacterium sediminilitoris YSM-43, Isolated from a Tidal Sediment.</title>
        <authorList>
            <person name="Lee P.A."/>
        </authorList>
    </citation>
    <scope>NUCLEOTIDE SEQUENCE</scope>
    <source>
        <strain evidence="5">YSM-43</strain>
    </source>
</reference>
<evidence type="ECO:0000256" key="3">
    <source>
        <dbReference type="ARBA" id="ARBA00023002"/>
    </source>
</evidence>
<dbReference type="InterPro" id="IPR020904">
    <property type="entry name" value="Sc_DH/Rdtase_CS"/>
</dbReference>
<dbReference type="EMBL" id="CP090145">
    <property type="protein sequence ID" value="UOX33091.1"/>
    <property type="molecule type" value="Genomic_DNA"/>
</dbReference>
<accession>A0ABY4HLA8</accession>
<protein>
    <submittedName>
        <fullName evidence="5">SDR family oxidoreductase</fullName>
    </submittedName>
</protein>
<proteinExistence type="inferred from homology"/>
<name>A0ABY4HLA8_9FLAO</name>
<dbReference type="PANTHER" id="PTHR43943">
    <property type="entry name" value="DEHYDROGENASE/REDUCTASE (SDR FAMILY) MEMBER 4"/>
    <property type="match status" value="1"/>
</dbReference>
<dbReference type="InterPro" id="IPR036291">
    <property type="entry name" value="NAD(P)-bd_dom_sf"/>
</dbReference>
<dbReference type="InterPro" id="IPR002347">
    <property type="entry name" value="SDR_fam"/>
</dbReference>
<evidence type="ECO:0000256" key="4">
    <source>
        <dbReference type="ARBA" id="ARBA00023027"/>
    </source>
</evidence>
<evidence type="ECO:0000313" key="6">
    <source>
        <dbReference type="Proteomes" id="UP000830454"/>
    </source>
</evidence>
<dbReference type="Gene3D" id="3.40.50.720">
    <property type="entry name" value="NAD(P)-binding Rossmann-like Domain"/>
    <property type="match status" value="1"/>
</dbReference>
<keyword evidence="3" id="KW-0560">Oxidoreductase</keyword>
<sequence>MQRFKDKFALITGGTNGMGFATAQQFINEGGKVIITGRSAETVNKAVEQLRTNAFGIVSNAGNMKDILLLQEQVKQYTENIDLLFANAGYGKFAPVEFADEVHFDELFNLLVKGTFFTVQQILPLMKNGSAVVFNTSFVTEFGTPNFSVYSAAKSAVQSFIKTFASEFTEKGIRVNGISPGHIKTNIFNNTGLNAEQIAGALQGIVPTIPFKRLGEPTEIANAVLFLASQEASYIHGTELTVDAGISVIR</sequence>
<evidence type="ECO:0000256" key="2">
    <source>
        <dbReference type="ARBA" id="ARBA00022797"/>
    </source>
</evidence>
<evidence type="ECO:0000313" key="5">
    <source>
        <dbReference type="EMBL" id="UOX33091.1"/>
    </source>
</evidence>
<dbReference type="PROSITE" id="PS00061">
    <property type="entry name" value="ADH_SHORT"/>
    <property type="match status" value="1"/>
</dbReference>
<keyword evidence="2" id="KW-0058">Aromatic hydrocarbons catabolism</keyword>
<reference evidence="5" key="1">
    <citation type="submission" date="2021-12" db="EMBL/GenBank/DDBJ databases">
        <authorList>
            <person name="Cha I.-T."/>
            <person name="Lee K.-E."/>
            <person name="Park S.-J."/>
        </authorList>
    </citation>
    <scope>NUCLEOTIDE SEQUENCE</scope>
    <source>
        <strain evidence="5">YSM-43</strain>
    </source>
</reference>
<dbReference type="Pfam" id="PF13561">
    <property type="entry name" value="adh_short_C2"/>
    <property type="match status" value="1"/>
</dbReference>
<dbReference type="CDD" id="cd05233">
    <property type="entry name" value="SDR_c"/>
    <property type="match status" value="1"/>
</dbReference>
<evidence type="ECO:0000256" key="1">
    <source>
        <dbReference type="ARBA" id="ARBA00006484"/>
    </source>
</evidence>
<keyword evidence="6" id="KW-1185">Reference proteome</keyword>
<organism evidence="5 6">
    <name type="scientific">Flavobacterium sediminilitoris</name>
    <dbReference type="NCBI Taxonomy" id="2024526"/>
    <lineage>
        <taxon>Bacteria</taxon>
        <taxon>Pseudomonadati</taxon>
        <taxon>Bacteroidota</taxon>
        <taxon>Flavobacteriia</taxon>
        <taxon>Flavobacteriales</taxon>
        <taxon>Flavobacteriaceae</taxon>
        <taxon>Flavobacterium</taxon>
    </lineage>
</organism>
<dbReference type="Proteomes" id="UP000830454">
    <property type="component" value="Chromosome"/>
</dbReference>
<dbReference type="PANTHER" id="PTHR43943:SF17">
    <property type="entry name" value="3-PHENYLPROPIONATE-DIHYDRODIOL_CINNAMIC ACID-DIHYDRODIOL DEHYDROGENASE"/>
    <property type="match status" value="1"/>
</dbReference>
<dbReference type="PRINTS" id="PR00081">
    <property type="entry name" value="GDHRDH"/>
</dbReference>
<comment type="similarity">
    <text evidence="1">Belongs to the short-chain dehydrogenases/reductases (SDR) family.</text>
</comment>
<dbReference type="SUPFAM" id="SSF51735">
    <property type="entry name" value="NAD(P)-binding Rossmann-fold domains"/>
    <property type="match status" value="1"/>
</dbReference>
<gene>
    <name evidence="5" type="ORF">LXD69_13720</name>
</gene>
<dbReference type="RefSeq" id="WP_246915821.1">
    <property type="nucleotide sequence ID" value="NZ_CP090145.1"/>
</dbReference>